<dbReference type="Gene3D" id="3.40.50.300">
    <property type="entry name" value="P-loop containing nucleotide triphosphate hydrolases"/>
    <property type="match status" value="1"/>
</dbReference>
<dbReference type="AlphaFoldDB" id="A0A558B376"/>
<proteinExistence type="predicted"/>
<evidence type="ECO:0008006" key="3">
    <source>
        <dbReference type="Google" id="ProtNLM"/>
    </source>
</evidence>
<dbReference type="SUPFAM" id="SSF52540">
    <property type="entry name" value="P-loop containing nucleoside triphosphate hydrolases"/>
    <property type="match status" value="1"/>
</dbReference>
<dbReference type="Proteomes" id="UP000319142">
    <property type="component" value="Unassembled WGS sequence"/>
</dbReference>
<dbReference type="InterPro" id="IPR027417">
    <property type="entry name" value="P-loop_NTPase"/>
</dbReference>
<dbReference type="EMBL" id="VMRX01000050">
    <property type="protein sequence ID" value="TVT30958.1"/>
    <property type="molecule type" value="Genomic_DNA"/>
</dbReference>
<sequence>MIESLVNKGVVELVGRGQKHAGRIAVVGCARGGTSMIAGALHHLGVFMGDRAAPPVFEDVALSELFEAGGDKSQEIARLVSAYDQKTPLWGWKRPSSINYLERVDAALGKPLYIFVFKDVFSIANRNNISMSSEVVSGMKRALSEYSKALAFIEQFGPKALLVSYDKAVLYPEEFVTELERFAGLSVSEEQHAKTVEFIKPNPADYLDMSREGKSEGFIDFCSYELVRGWARYLYNRKAAPVEIYVNGNLSGRVLANGYRDDLQAAFSQDCAFQFEFSERLSADDEVKVKVEGEIYELRKSPIILE</sequence>
<comment type="caution">
    <text evidence="1">The sequence shown here is derived from an EMBL/GenBank/DDBJ whole genome shotgun (WGS) entry which is preliminary data.</text>
</comment>
<dbReference type="RefSeq" id="WP_273134965.1">
    <property type="nucleotide sequence ID" value="NZ_VMRX01000050.1"/>
</dbReference>
<gene>
    <name evidence="1" type="ORF">FHK81_16010</name>
</gene>
<reference evidence="1 2" key="1">
    <citation type="submission" date="2019-07" db="EMBL/GenBank/DDBJ databases">
        <title>The pathways for chlorine oxyanion respiration interact through the shared metabolite chlorate.</title>
        <authorList>
            <person name="Barnum T.P."/>
            <person name="Cheng Y."/>
            <person name="Hill K.A."/>
            <person name="Lucas L.N."/>
            <person name="Carlson H.K."/>
            <person name="Coates J.D."/>
        </authorList>
    </citation>
    <scope>NUCLEOTIDE SEQUENCE [LARGE SCALE GENOMIC DNA]</scope>
    <source>
        <strain evidence="1">UCB</strain>
    </source>
</reference>
<accession>A0A558B376</accession>
<organism evidence="1 2">
    <name type="scientific">Marinobacter vinifirmus</name>
    <dbReference type="NCBI Taxonomy" id="355591"/>
    <lineage>
        <taxon>Bacteria</taxon>
        <taxon>Pseudomonadati</taxon>
        <taxon>Pseudomonadota</taxon>
        <taxon>Gammaproteobacteria</taxon>
        <taxon>Pseudomonadales</taxon>
        <taxon>Marinobacteraceae</taxon>
        <taxon>Marinobacter</taxon>
    </lineage>
</organism>
<protein>
    <recommendedName>
        <fullName evidence="3">Sulfotransferase family protein</fullName>
    </recommendedName>
</protein>
<name>A0A558B376_9GAMM</name>
<evidence type="ECO:0000313" key="2">
    <source>
        <dbReference type="Proteomes" id="UP000319142"/>
    </source>
</evidence>
<evidence type="ECO:0000313" key="1">
    <source>
        <dbReference type="EMBL" id="TVT30958.1"/>
    </source>
</evidence>